<feature type="transmembrane region" description="Helical" evidence="1">
    <location>
        <begin position="45"/>
        <end position="63"/>
    </location>
</feature>
<accession>A0ABP3HJP3</accession>
<keyword evidence="1" id="KW-0812">Transmembrane</keyword>
<protein>
    <submittedName>
        <fullName evidence="2">TraX family protein</fullName>
    </submittedName>
</protein>
<feature type="transmembrane region" description="Helical" evidence="1">
    <location>
        <begin position="98"/>
        <end position="118"/>
    </location>
</feature>
<comment type="caution">
    <text evidence="2">The sequence shown here is derived from an EMBL/GenBank/DDBJ whole genome shotgun (WGS) entry which is preliminary data.</text>
</comment>
<dbReference type="Pfam" id="PF05857">
    <property type="entry name" value="TraX"/>
    <property type="match status" value="1"/>
</dbReference>
<feature type="transmembrane region" description="Helical" evidence="1">
    <location>
        <begin position="165"/>
        <end position="182"/>
    </location>
</feature>
<feature type="transmembrane region" description="Helical" evidence="1">
    <location>
        <begin position="130"/>
        <end position="153"/>
    </location>
</feature>
<name>A0ABP3HJP3_9LACT</name>
<proteinExistence type="predicted"/>
<dbReference type="RefSeq" id="WP_343756960.1">
    <property type="nucleotide sequence ID" value="NZ_BAAACW010000165.1"/>
</dbReference>
<keyword evidence="1" id="KW-1133">Transmembrane helix</keyword>
<evidence type="ECO:0000256" key="1">
    <source>
        <dbReference type="SAM" id="Phobius"/>
    </source>
</evidence>
<reference evidence="3" key="1">
    <citation type="journal article" date="2019" name="Int. J. Syst. Evol. Microbiol.">
        <title>The Global Catalogue of Microorganisms (GCM) 10K type strain sequencing project: providing services to taxonomists for standard genome sequencing and annotation.</title>
        <authorList>
            <consortium name="The Broad Institute Genomics Platform"/>
            <consortium name="The Broad Institute Genome Sequencing Center for Infectious Disease"/>
            <person name="Wu L."/>
            <person name="Ma J."/>
        </authorList>
    </citation>
    <scope>NUCLEOTIDE SEQUENCE [LARGE SCALE GENOMIC DNA]</scope>
    <source>
        <strain evidence="3">JCM 12662</strain>
    </source>
</reference>
<keyword evidence="1" id="KW-0472">Membrane</keyword>
<gene>
    <name evidence="2" type="ORF">GCM10008932_23980</name>
</gene>
<dbReference type="Proteomes" id="UP001501166">
    <property type="component" value="Unassembled WGS sequence"/>
</dbReference>
<dbReference type="EMBL" id="BAAACW010000165">
    <property type="protein sequence ID" value="GAA0371873.1"/>
    <property type="molecule type" value="Genomic_DNA"/>
</dbReference>
<dbReference type="InterPro" id="IPR008875">
    <property type="entry name" value="TraX"/>
</dbReference>
<sequence length="243" mass="27732">MQKIKNSEALGSGLTSHSLKMIAITAMFIDHFSYLVAPTQTPLEWILHFVGRTAAPIMFFLIAEGHYHTSDKKRYFFRLLLFAVISHFPYVIYFDLPLFGASSVIWTLAMGLMALIAAKNKHYSIPVKTGIILLSCLLAYNANWNYIGVLWTLNFGLFRGDFKKQAIGFTTIGIILYLIQGLIRVGPHVSYRIGVFVPLILIYLYNGKRGSNSTLAKWSFYIFYPLHFIILYLLKMYVFNGFA</sequence>
<evidence type="ECO:0000313" key="3">
    <source>
        <dbReference type="Proteomes" id="UP001501166"/>
    </source>
</evidence>
<evidence type="ECO:0000313" key="2">
    <source>
        <dbReference type="EMBL" id="GAA0371873.1"/>
    </source>
</evidence>
<feature type="transmembrane region" description="Helical" evidence="1">
    <location>
        <begin position="75"/>
        <end position="92"/>
    </location>
</feature>
<feature type="transmembrane region" description="Helical" evidence="1">
    <location>
        <begin position="189"/>
        <end position="206"/>
    </location>
</feature>
<organism evidence="2 3">
    <name type="scientific">Alkalibacterium iburiense</name>
    <dbReference type="NCBI Taxonomy" id="290589"/>
    <lineage>
        <taxon>Bacteria</taxon>
        <taxon>Bacillati</taxon>
        <taxon>Bacillota</taxon>
        <taxon>Bacilli</taxon>
        <taxon>Lactobacillales</taxon>
        <taxon>Carnobacteriaceae</taxon>
        <taxon>Alkalibacterium</taxon>
    </lineage>
</organism>
<feature type="transmembrane region" description="Helical" evidence="1">
    <location>
        <begin position="218"/>
        <end position="238"/>
    </location>
</feature>
<keyword evidence="3" id="KW-1185">Reference proteome</keyword>